<dbReference type="Proteomes" id="UP000223913">
    <property type="component" value="Unassembled WGS sequence"/>
</dbReference>
<comment type="caution">
    <text evidence="1">The sequence shown here is derived from an EMBL/GenBank/DDBJ whole genome shotgun (WGS) entry which is preliminary data.</text>
</comment>
<dbReference type="Gene3D" id="3.80.10.10">
    <property type="entry name" value="Ribonuclease Inhibitor"/>
    <property type="match status" value="1"/>
</dbReference>
<evidence type="ECO:0008006" key="3">
    <source>
        <dbReference type="Google" id="ProtNLM"/>
    </source>
</evidence>
<accession>A0A2D0NFT8</accession>
<gene>
    <name evidence="1" type="ORF">CRP01_06965</name>
</gene>
<proteinExistence type="predicted"/>
<organism evidence="1 2">
    <name type="scientific">Flavilitoribacter nigricans (strain ATCC 23147 / DSM 23189 / NBRC 102662 / NCIMB 1420 / SS-2)</name>
    <name type="common">Lewinella nigricans</name>
    <dbReference type="NCBI Taxonomy" id="1122177"/>
    <lineage>
        <taxon>Bacteria</taxon>
        <taxon>Pseudomonadati</taxon>
        <taxon>Bacteroidota</taxon>
        <taxon>Saprospiria</taxon>
        <taxon>Saprospirales</taxon>
        <taxon>Lewinellaceae</taxon>
        <taxon>Flavilitoribacter</taxon>
    </lineage>
</organism>
<dbReference type="OrthoDB" id="3513522at2"/>
<sequence length="211" mass="24857">MKRIICPRHQNKNSDAWKKLLDYVEEVAADGRPKFEPRSAIGRDYFKEIQVLPESIGKLKEVKVMDLYGSKLKYIPPQIGEMENLQDFDPYTSYQLHWFPYEITNCKKLVDSRISTRALYGNFKNRMPFPGLEDHRFEYGGDTVHCSICRQELPYAEIRQFWITLYVGTDYIPMLVNLCSDECREQLPHPQGDYLHYAHRGGPDLVQPERY</sequence>
<evidence type="ECO:0000313" key="1">
    <source>
        <dbReference type="EMBL" id="PHN07364.1"/>
    </source>
</evidence>
<dbReference type="SUPFAM" id="SSF52058">
    <property type="entry name" value="L domain-like"/>
    <property type="match status" value="1"/>
</dbReference>
<dbReference type="AlphaFoldDB" id="A0A2D0NFT8"/>
<reference evidence="1 2" key="1">
    <citation type="submission" date="2017-10" db="EMBL/GenBank/DDBJ databases">
        <title>The draft genome sequence of Lewinella nigricans NBRC 102662.</title>
        <authorList>
            <person name="Wang K."/>
        </authorList>
    </citation>
    <scope>NUCLEOTIDE SEQUENCE [LARGE SCALE GENOMIC DNA]</scope>
    <source>
        <strain evidence="1 2">NBRC 102662</strain>
    </source>
</reference>
<name>A0A2D0NFT8_FLAN2</name>
<protein>
    <recommendedName>
        <fullName evidence="3">Leucine-rich repeat domain-containing protein</fullName>
    </recommendedName>
</protein>
<dbReference type="InterPro" id="IPR032675">
    <property type="entry name" value="LRR_dom_sf"/>
</dbReference>
<evidence type="ECO:0000313" key="2">
    <source>
        <dbReference type="Proteomes" id="UP000223913"/>
    </source>
</evidence>
<dbReference type="RefSeq" id="WP_099149294.1">
    <property type="nucleotide sequence ID" value="NZ_PDUD01000010.1"/>
</dbReference>
<dbReference type="EMBL" id="PDUD01000010">
    <property type="protein sequence ID" value="PHN07364.1"/>
    <property type="molecule type" value="Genomic_DNA"/>
</dbReference>
<keyword evidence="2" id="KW-1185">Reference proteome</keyword>